<protein>
    <submittedName>
        <fullName evidence="2">Uncharacterized protein</fullName>
    </submittedName>
</protein>
<evidence type="ECO:0000313" key="2">
    <source>
        <dbReference type="EMBL" id="RPA74254.1"/>
    </source>
</evidence>
<proteinExistence type="predicted"/>
<name>A0A3N4HX51_ASCIM</name>
<feature type="region of interest" description="Disordered" evidence="1">
    <location>
        <begin position="75"/>
        <end position="135"/>
    </location>
</feature>
<reference evidence="2 3" key="1">
    <citation type="journal article" date="2018" name="Nat. Ecol. Evol.">
        <title>Pezizomycetes genomes reveal the molecular basis of ectomycorrhizal truffle lifestyle.</title>
        <authorList>
            <person name="Murat C."/>
            <person name="Payen T."/>
            <person name="Noel B."/>
            <person name="Kuo A."/>
            <person name="Morin E."/>
            <person name="Chen J."/>
            <person name="Kohler A."/>
            <person name="Krizsan K."/>
            <person name="Balestrini R."/>
            <person name="Da Silva C."/>
            <person name="Montanini B."/>
            <person name="Hainaut M."/>
            <person name="Levati E."/>
            <person name="Barry K.W."/>
            <person name="Belfiori B."/>
            <person name="Cichocki N."/>
            <person name="Clum A."/>
            <person name="Dockter R.B."/>
            <person name="Fauchery L."/>
            <person name="Guy J."/>
            <person name="Iotti M."/>
            <person name="Le Tacon F."/>
            <person name="Lindquist E.A."/>
            <person name="Lipzen A."/>
            <person name="Malagnac F."/>
            <person name="Mello A."/>
            <person name="Molinier V."/>
            <person name="Miyauchi S."/>
            <person name="Poulain J."/>
            <person name="Riccioni C."/>
            <person name="Rubini A."/>
            <person name="Sitrit Y."/>
            <person name="Splivallo R."/>
            <person name="Traeger S."/>
            <person name="Wang M."/>
            <person name="Zifcakova L."/>
            <person name="Wipf D."/>
            <person name="Zambonelli A."/>
            <person name="Paolocci F."/>
            <person name="Nowrousian M."/>
            <person name="Ottonello S."/>
            <person name="Baldrian P."/>
            <person name="Spatafora J.W."/>
            <person name="Henrissat B."/>
            <person name="Nagy L.G."/>
            <person name="Aury J.M."/>
            <person name="Wincker P."/>
            <person name="Grigoriev I.V."/>
            <person name="Bonfante P."/>
            <person name="Martin F.M."/>
        </authorList>
    </citation>
    <scope>NUCLEOTIDE SEQUENCE [LARGE SCALE GENOMIC DNA]</scope>
    <source>
        <strain evidence="2 3">RN42</strain>
    </source>
</reference>
<dbReference type="Proteomes" id="UP000275078">
    <property type="component" value="Unassembled WGS sequence"/>
</dbReference>
<feature type="compositionally biased region" description="Basic and acidic residues" evidence="1">
    <location>
        <begin position="1"/>
        <end position="28"/>
    </location>
</feature>
<accession>A0A3N4HX51</accession>
<keyword evidence="3" id="KW-1185">Reference proteome</keyword>
<gene>
    <name evidence="2" type="ORF">BJ508DRAFT_313009</name>
</gene>
<feature type="region of interest" description="Disordered" evidence="1">
    <location>
        <begin position="1"/>
        <end position="62"/>
    </location>
</feature>
<evidence type="ECO:0000313" key="3">
    <source>
        <dbReference type="Proteomes" id="UP000275078"/>
    </source>
</evidence>
<feature type="compositionally biased region" description="Basic and acidic residues" evidence="1">
    <location>
        <begin position="83"/>
        <end position="103"/>
    </location>
</feature>
<organism evidence="2 3">
    <name type="scientific">Ascobolus immersus RN42</name>
    <dbReference type="NCBI Taxonomy" id="1160509"/>
    <lineage>
        <taxon>Eukaryota</taxon>
        <taxon>Fungi</taxon>
        <taxon>Dikarya</taxon>
        <taxon>Ascomycota</taxon>
        <taxon>Pezizomycotina</taxon>
        <taxon>Pezizomycetes</taxon>
        <taxon>Pezizales</taxon>
        <taxon>Ascobolaceae</taxon>
        <taxon>Ascobolus</taxon>
    </lineage>
</organism>
<dbReference type="AlphaFoldDB" id="A0A3N4HX51"/>
<sequence length="149" mass="17379">MSPTEEKEIGRRGKIRREETARTHRTREPLTCIITNSLQKHPKQALHGAEPRKTSKKLATARRKRTRYHINIHTVKATLTSPTKEKPEGKRGRDEKKELELTGHENPTAAPYMNPYKQEESLHEAQDRRKGDNQRYLRRYINTISIFGA</sequence>
<evidence type="ECO:0000256" key="1">
    <source>
        <dbReference type="SAM" id="MobiDB-lite"/>
    </source>
</evidence>
<feature type="compositionally biased region" description="Basic and acidic residues" evidence="1">
    <location>
        <begin position="117"/>
        <end position="135"/>
    </location>
</feature>
<dbReference type="EMBL" id="ML119795">
    <property type="protein sequence ID" value="RPA74254.1"/>
    <property type="molecule type" value="Genomic_DNA"/>
</dbReference>